<organism evidence="1 2">
    <name type="scientific">Lentzea pudingi</name>
    <dbReference type="NCBI Taxonomy" id="1789439"/>
    <lineage>
        <taxon>Bacteria</taxon>
        <taxon>Bacillati</taxon>
        <taxon>Actinomycetota</taxon>
        <taxon>Actinomycetes</taxon>
        <taxon>Pseudonocardiales</taxon>
        <taxon>Pseudonocardiaceae</taxon>
        <taxon>Lentzea</taxon>
    </lineage>
</organism>
<gene>
    <name evidence="1" type="primary">paaK-1</name>
    <name evidence="1" type="ORF">GCM10011609_48880</name>
</gene>
<evidence type="ECO:0000313" key="1">
    <source>
        <dbReference type="EMBL" id="GGN03967.1"/>
    </source>
</evidence>
<dbReference type="EMBL" id="BMNC01000006">
    <property type="protein sequence ID" value="GGN03967.1"/>
    <property type="molecule type" value="Genomic_DNA"/>
</dbReference>
<dbReference type="RefSeq" id="WP_189157097.1">
    <property type="nucleotide sequence ID" value="NZ_BMNC01000006.1"/>
</dbReference>
<dbReference type="GO" id="GO:0016874">
    <property type="term" value="F:ligase activity"/>
    <property type="evidence" value="ECO:0007669"/>
    <property type="project" value="UniProtKB-KW"/>
</dbReference>
<dbReference type="InterPro" id="IPR045851">
    <property type="entry name" value="AMP-bd_C_sf"/>
</dbReference>
<dbReference type="InterPro" id="IPR042099">
    <property type="entry name" value="ANL_N_sf"/>
</dbReference>
<protein>
    <submittedName>
        <fullName evidence="1">Phenylacetate-coenzyme A ligase</fullName>
    </submittedName>
</protein>
<dbReference type="Gene3D" id="3.40.50.12780">
    <property type="entry name" value="N-terminal domain of ligase-like"/>
    <property type="match status" value="1"/>
</dbReference>
<dbReference type="Proteomes" id="UP000597656">
    <property type="component" value="Unassembled WGS sequence"/>
</dbReference>
<keyword evidence="2" id="KW-1185">Reference proteome</keyword>
<dbReference type="Gene3D" id="3.30.300.30">
    <property type="match status" value="1"/>
</dbReference>
<dbReference type="SUPFAM" id="SSF56801">
    <property type="entry name" value="Acetyl-CoA synthetase-like"/>
    <property type="match status" value="1"/>
</dbReference>
<sequence>MYTVFHPELAALTARLAGDFTGFLAGDWDAGRLRAHQLAAFRETVRYTRERSPFYRRHLSEVDPDAIVALDGASISHIPFTTKDDLRREQFGMLSKKVSDGWIFYETTGTTGAATPCPRDNVDTLHNNAVLTAYYETVFRQFGDDQVIGVSGPTELHATGDTFGDVCRNLGLAVAKMWPHSPVIGFPRALEVMRMLPITGLFCTPGMALSLAKAALRDGLDPARDFELRTLMMTGELVSPSLLRVIGDLWGAKAYNCLYASQEASILAASGADGALYQAPLVNFYEVIDPETLEPARPDAEGVRQGELVVTNLYQGVKPLVRYRTGDLVRERPPGRDATVPAPRVEVLGRVRDQLEINGHVISGYDLEDLLLRDVGGFVDYQITIDREAGRDVLHLLFQPRTLTAGDPGLAAAARACRERLGATLTVSFGEPGAVTATGAMVSWKAARVVDRRVLVTAESVAAREIASRRTQ</sequence>
<reference evidence="2" key="1">
    <citation type="journal article" date="2019" name="Int. J. Syst. Evol. Microbiol.">
        <title>The Global Catalogue of Microorganisms (GCM) 10K type strain sequencing project: providing services to taxonomists for standard genome sequencing and annotation.</title>
        <authorList>
            <consortium name="The Broad Institute Genomics Platform"/>
            <consortium name="The Broad Institute Genome Sequencing Center for Infectious Disease"/>
            <person name="Wu L."/>
            <person name="Ma J."/>
        </authorList>
    </citation>
    <scope>NUCLEOTIDE SEQUENCE [LARGE SCALE GENOMIC DNA]</scope>
    <source>
        <strain evidence="2">CGMCC 4.7319</strain>
    </source>
</reference>
<accession>A0ABQ2IC65</accession>
<proteinExistence type="predicted"/>
<dbReference type="PANTHER" id="PTHR43845:SF1">
    <property type="entry name" value="BLR5969 PROTEIN"/>
    <property type="match status" value="1"/>
</dbReference>
<evidence type="ECO:0000313" key="2">
    <source>
        <dbReference type="Proteomes" id="UP000597656"/>
    </source>
</evidence>
<dbReference type="PANTHER" id="PTHR43845">
    <property type="entry name" value="BLR5969 PROTEIN"/>
    <property type="match status" value="1"/>
</dbReference>
<comment type="caution">
    <text evidence="1">The sequence shown here is derived from an EMBL/GenBank/DDBJ whole genome shotgun (WGS) entry which is preliminary data.</text>
</comment>
<name>A0ABQ2IC65_9PSEU</name>
<keyword evidence="1" id="KW-0436">Ligase</keyword>